<feature type="signal peptide" evidence="1">
    <location>
        <begin position="1"/>
        <end position="15"/>
    </location>
</feature>
<keyword evidence="3" id="KW-1185">Reference proteome</keyword>
<dbReference type="AlphaFoldDB" id="A0A553NU74"/>
<accession>A0A553NU74</accession>
<dbReference type="EMBL" id="VCGU01000010">
    <property type="protein sequence ID" value="TRY68981.1"/>
    <property type="molecule type" value="Genomic_DNA"/>
</dbReference>
<evidence type="ECO:0000256" key="1">
    <source>
        <dbReference type="SAM" id="SignalP"/>
    </source>
</evidence>
<keyword evidence="1" id="KW-0732">Signal</keyword>
<organism evidence="2 3">
    <name type="scientific">Tigriopus californicus</name>
    <name type="common">Marine copepod</name>
    <dbReference type="NCBI Taxonomy" id="6832"/>
    <lineage>
        <taxon>Eukaryota</taxon>
        <taxon>Metazoa</taxon>
        <taxon>Ecdysozoa</taxon>
        <taxon>Arthropoda</taxon>
        <taxon>Crustacea</taxon>
        <taxon>Multicrustacea</taxon>
        <taxon>Hexanauplia</taxon>
        <taxon>Copepoda</taxon>
        <taxon>Harpacticoida</taxon>
        <taxon>Harpacticidae</taxon>
        <taxon>Tigriopus</taxon>
    </lineage>
</organism>
<evidence type="ECO:0000313" key="2">
    <source>
        <dbReference type="EMBL" id="TRY68981.1"/>
    </source>
</evidence>
<gene>
    <name evidence="2" type="ORF">TCAL_13962</name>
</gene>
<reference evidence="2 3" key="1">
    <citation type="journal article" date="2018" name="Nat. Ecol. Evol.">
        <title>Genomic signatures of mitonuclear coevolution across populations of Tigriopus californicus.</title>
        <authorList>
            <person name="Barreto F.S."/>
            <person name="Watson E.T."/>
            <person name="Lima T.G."/>
            <person name="Willett C.S."/>
            <person name="Edmands S."/>
            <person name="Li W."/>
            <person name="Burton R.S."/>
        </authorList>
    </citation>
    <scope>NUCLEOTIDE SEQUENCE [LARGE SCALE GENOMIC DNA]</scope>
    <source>
        <strain evidence="2 3">San Diego</strain>
    </source>
</reference>
<dbReference type="Proteomes" id="UP000318571">
    <property type="component" value="Chromosome 1"/>
</dbReference>
<proteinExistence type="predicted"/>
<evidence type="ECO:0000313" key="3">
    <source>
        <dbReference type="Proteomes" id="UP000318571"/>
    </source>
</evidence>
<protein>
    <submittedName>
        <fullName evidence="2">Uncharacterized protein</fullName>
    </submittedName>
</protein>
<sequence>MKLFIVLSALALANADLIRGRGERQGRQANDAVNGGVDFSGCQNDPETGLCCVEKEETVTSIQKDPILECTHKNVEKCHYTYVTQFEPAQEEVCEENFEKSCQITFKQQAIEEQVKKCYRPLEKICNGQGPEECRTVYESSCTTKYVEKQPGKFVGDTKCEKLPIEICGAGCVTEEGPEECHDKTITSLLDVPEEVCDLNPQKTCKFQTKLVPKLKPEHECTIIPQEICNLKFTSPQQVEKPLKTKWCLDPSAPAFVVILSIVSLAMADRINPFDRQGRQNSVQGGGVDFSNCQTDPETGFCCVENEETVQTLKKDPILECTHKNVEKCHYTYVTQFEPAQEEVCEENFEKSCQITFKQQAIEEQVKKCYRPLEKICNGQGPEECRTVYESSCTTKYVEKQPGKFVGDTKCEKLPIEICGAGCVTEEGPEECHDKTITSLLDVPEEVCDLNPQKTCKFQTKLVPKLKPEHECTIIPQEICNLKFTSPQQVDQPLKTKWCLDPTPAAPGETYDENNAGAAPLG</sequence>
<comment type="caution">
    <text evidence="2">The sequence shown here is derived from an EMBL/GenBank/DDBJ whole genome shotgun (WGS) entry which is preliminary data.</text>
</comment>
<feature type="chain" id="PRO_5022009431" evidence="1">
    <location>
        <begin position="16"/>
        <end position="522"/>
    </location>
</feature>
<name>A0A553NU74_TIGCA</name>